<evidence type="ECO:0000313" key="7">
    <source>
        <dbReference type="EMBL" id="MDR7377742.1"/>
    </source>
</evidence>
<dbReference type="InterPro" id="IPR004089">
    <property type="entry name" value="MCPsignal_dom"/>
</dbReference>
<comment type="similarity">
    <text evidence="2">Belongs to the methyl-accepting chemotaxis (MCP) protein family.</text>
</comment>
<comment type="caution">
    <text evidence="7">The sequence shown here is derived from an EMBL/GenBank/DDBJ whole genome shotgun (WGS) entry which is preliminary data.</text>
</comment>
<dbReference type="CDD" id="cd06225">
    <property type="entry name" value="HAMP"/>
    <property type="match status" value="1"/>
</dbReference>
<dbReference type="Proteomes" id="UP001180487">
    <property type="component" value="Unassembled WGS sequence"/>
</dbReference>
<feature type="transmembrane region" description="Helical" evidence="4">
    <location>
        <begin position="191"/>
        <end position="212"/>
    </location>
</feature>
<dbReference type="PANTHER" id="PTHR43531:SF14">
    <property type="entry name" value="METHYL-ACCEPTING CHEMOTAXIS PROTEIN I-RELATED"/>
    <property type="match status" value="1"/>
</dbReference>
<keyword evidence="1" id="KW-0488">Methylation</keyword>
<dbReference type="PRINTS" id="PR00260">
    <property type="entry name" value="CHEMTRNSDUCR"/>
</dbReference>
<keyword evidence="4" id="KW-0472">Membrane</keyword>
<reference evidence="7 8" key="1">
    <citation type="submission" date="2023-07" db="EMBL/GenBank/DDBJ databases">
        <title>Sorghum-associated microbial communities from plants grown in Nebraska, USA.</title>
        <authorList>
            <person name="Schachtman D."/>
        </authorList>
    </citation>
    <scope>NUCLEOTIDE SEQUENCE [LARGE SCALE GENOMIC DNA]</scope>
    <source>
        <strain evidence="7 8">BE313</strain>
    </source>
</reference>
<keyword evidence="4" id="KW-1133">Transmembrane helix</keyword>
<evidence type="ECO:0000256" key="4">
    <source>
        <dbReference type="SAM" id="Phobius"/>
    </source>
</evidence>
<name>A0ABU2C8U0_9BURK</name>
<dbReference type="SMART" id="SM00283">
    <property type="entry name" value="MA"/>
    <property type="match status" value="1"/>
</dbReference>
<evidence type="ECO:0000313" key="8">
    <source>
        <dbReference type="Proteomes" id="UP001180487"/>
    </source>
</evidence>
<dbReference type="CDD" id="cd11386">
    <property type="entry name" value="MCP_signal"/>
    <property type="match status" value="1"/>
</dbReference>
<organism evidence="7 8">
    <name type="scientific">Rhodoferax ferrireducens</name>
    <dbReference type="NCBI Taxonomy" id="192843"/>
    <lineage>
        <taxon>Bacteria</taxon>
        <taxon>Pseudomonadati</taxon>
        <taxon>Pseudomonadota</taxon>
        <taxon>Betaproteobacteria</taxon>
        <taxon>Burkholderiales</taxon>
        <taxon>Comamonadaceae</taxon>
        <taxon>Rhodoferax</taxon>
    </lineage>
</organism>
<dbReference type="Pfam" id="PF00672">
    <property type="entry name" value="HAMP"/>
    <property type="match status" value="1"/>
</dbReference>
<feature type="domain" description="HAMP" evidence="6">
    <location>
        <begin position="214"/>
        <end position="266"/>
    </location>
</feature>
<dbReference type="Gene3D" id="1.10.287.950">
    <property type="entry name" value="Methyl-accepting chemotaxis protein"/>
    <property type="match status" value="1"/>
</dbReference>
<evidence type="ECO:0000256" key="2">
    <source>
        <dbReference type="ARBA" id="ARBA00029447"/>
    </source>
</evidence>
<dbReference type="SUPFAM" id="SSF58104">
    <property type="entry name" value="Methyl-accepting chemotaxis protein (MCP) signaling domain"/>
    <property type="match status" value="1"/>
</dbReference>
<protein>
    <submittedName>
        <fullName evidence="7">Methyl-accepting chemotaxis protein</fullName>
    </submittedName>
</protein>
<gene>
    <name evidence="7" type="ORF">J2X19_002421</name>
</gene>
<keyword evidence="8" id="KW-1185">Reference proteome</keyword>
<accession>A0ABU2C8U0</accession>
<dbReference type="CDD" id="cd19411">
    <property type="entry name" value="MCP2201-like_sensor"/>
    <property type="match status" value="1"/>
</dbReference>
<dbReference type="InterPro" id="IPR003660">
    <property type="entry name" value="HAMP_dom"/>
</dbReference>
<dbReference type="InterPro" id="IPR004090">
    <property type="entry name" value="Chemotax_Me-accpt_rcpt"/>
</dbReference>
<feature type="domain" description="Methyl-accepting transducer" evidence="5">
    <location>
        <begin position="271"/>
        <end position="500"/>
    </location>
</feature>
<dbReference type="Pfam" id="PF12729">
    <property type="entry name" value="4HB_MCP_1"/>
    <property type="match status" value="1"/>
</dbReference>
<dbReference type="PROSITE" id="PS50885">
    <property type="entry name" value="HAMP"/>
    <property type="match status" value="1"/>
</dbReference>
<dbReference type="InterPro" id="IPR051310">
    <property type="entry name" value="MCP_chemotaxis"/>
</dbReference>
<dbReference type="PROSITE" id="PS50111">
    <property type="entry name" value="CHEMOTAXIS_TRANSDUC_2"/>
    <property type="match status" value="1"/>
</dbReference>
<keyword evidence="3" id="KW-0807">Transducer</keyword>
<evidence type="ECO:0000259" key="5">
    <source>
        <dbReference type="PROSITE" id="PS50111"/>
    </source>
</evidence>
<sequence length="529" mass="54944">MAFSNLKIGVKLAVAFIAILLLTVITGVYAVTQLDRVNTSTKDIATNWLPSTRILGEVDAALNEYRRAEIQHVLAVDPAGVAENDKRLQAARKRIDDALAAYEPTISSAEERAQFDALKSMASAHYASNAKLLPLSQGGEAQHEPAKAFLNGESRTTFRVMAGTIAKLVALNGEGADQAYQSSQQVFAASLRWVIGLLVVAIAIASFLAVWITRLITGPIGQAGAAASQIAGGELSQRLHVTGADETAQLLHTLEAMRSSLSSVVSRVRHGSDAVSMASSEIAQGNHDLSARTESQASALEQTAASMEQLSATVRQNADSAREANQLALQASTVAVQGGEVVGQVVETMKGIHEASRKISDIIGVIDGIAFQTNILALNAAVEAARAGEQGRGFAVVAGEVRNLAGRAASAAKEIKQLIATSVERTERGTALVNQAGTTMTEVVGAIRRVTAIVGEISAASSEQSAGVSQVGEAVTQIDLVTQQNAALVEEMAASASSLKAQALELVQAVAVFKLSPGTGGGLLLGRAA</sequence>
<dbReference type="Pfam" id="PF00015">
    <property type="entry name" value="MCPsignal"/>
    <property type="match status" value="1"/>
</dbReference>
<dbReference type="InterPro" id="IPR047347">
    <property type="entry name" value="YvaQ-like_sensor"/>
</dbReference>
<evidence type="ECO:0000259" key="6">
    <source>
        <dbReference type="PROSITE" id="PS50885"/>
    </source>
</evidence>
<dbReference type="EMBL" id="JAVDXT010000002">
    <property type="protein sequence ID" value="MDR7377742.1"/>
    <property type="molecule type" value="Genomic_DNA"/>
</dbReference>
<dbReference type="PANTHER" id="PTHR43531">
    <property type="entry name" value="PROTEIN ICFG"/>
    <property type="match status" value="1"/>
</dbReference>
<dbReference type="SMART" id="SM00304">
    <property type="entry name" value="HAMP"/>
    <property type="match status" value="1"/>
</dbReference>
<dbReference type="RefSeq" id="WP_310373365.1">
    <property type="nucleotide sequence ID" value="NZ_JAVDXT010000002.1"/>
</dbReference>
<dbReference type="InterPro" id="IPR024478">
    <property type="entry name" value="HlyB_4HB_MCP"/>
</dbReference>
<proteinExistence type="inferred from homology"/>
<evidence type="ECO:0000256" key="3">
    <source>
        <dbReference type="PROSITE-ProRule" id="PRU00284"/>
    </source>
</evidence>
<evidence type="ECO:0000256" key="1">
    <source>
        <dbReference type="ARBA" id="ARBA00022481"/>
    </source>
</evidence>
<keyword evidence="4" id="KW-0812">Transmembrane</keyword>